<dbReference type="EnsemblPlants" id="AUR62041469-RA">
    <property type="protein sequence ID" value="AUR62041469-RA:cds"/>
    <property type="gene ID" value="AUR62041469"/>
</dbReference>
<reference evidence="1" key="2">
    <citation type="submission" date="2021-03" db="UniProtKB">
        <authorList>
            <consortium name="EnsemblPlants"/>
        </authorList>
    </citation>
    <scope>IDENTIFICATION</scope>
</reference>
<protein>
    <submittedName>
        <fullName evidence="1">Uncharacterized protein</fullName>
    </submittedName>
</protein>
<name>A0A803N6W1_CHEQI</name>
<organism evidence="1 2">
    <name type="scientific">Chenopodium quinoa</name>
    <name type="common">Quinoa</name>
    <dbReference type="NCBI Taxonomy" id="63459"/>
    <lineage>
        <taxon>Eukaryota</taxon>
        <taxon>Viridiplantae</taxon>
        <taxon>Streptophyta</taxon>
        <taxon>Embryophyta</taxon>
        <taxon>Tracheophyta</taxon>
        <taxon>Spermatophyta</taxon>
        <taxon>Magnoliopsida</taxon>
        <taxon>eudicotyledons</taxon>
        <taxon>Gunneridae</taxon>
        <taxon>Pentapetalae</taxon>
        <taxon>Caryophyllales</taxon>
        <taxon>Chenopodiaceae</taxon>
        <taxon>Chenopodioideae</taxon>
        <taxon>Atripliceae</taxon>
        <taxon>Chenopodium</taxon>
    </lineage>
</organism>
<dbReference type="AlphaFoldDB" id="A0A803N6W1"/>
<evidence type="ECO:0000313" key="2">
    <source>
        <dbReference type="Proteomes" id="UP000596660"/>
    </source>
</evidence>
<reference evidence="1" key="1">
    <citation type="journal article" date="2017" name="Nature">
        <title>The genome of Chenopodium quinoa.</title>
        <authorList>
            <person name="Jarvis D.E."/>
            <person name="Ho Y.S."/>
            <person name="Lightfoot D.J."/>
            <person name="Schmoeckel S.M."/>
            <person name="Li B."/>
            <person name="Borm T.J.A."/>
            <person name="Ohyanagi H."/>
            <person name="Mineta K."/>
            <person name="Michell C.T."/>
            <person name="Saber N."/>
            <person name="Kharbatia N.M."/>
            <person name="Rupper R.R."/>
            <person name="Sharp A.R."/>
            <person name="Dally N."/>
            <person name="Boughton B.A."/>
            <person name="Woo Y.H."/>
            <person name="Gao G."/>
            <person name="Schijlen E.G.W.M."/>
            <person name="Guo X."/>
            <person name="Momin A.A."/>
            <person name="Negrao S."/>
            <person name="Al-Babili S."/>
            <person name="Gehring C."/>
            <person name="Roessner U."/>
            <person name="Jung C."/>
            <person name="Murphy K."/>
            <person name="Arold S.T."/>
            <person name="Gojobori T."/>
            <person name="van der Linden C.G."/>
            <person name="van Loo E.N."/>
            <person name="Jellen E.N."/>
            <person name="Maughan P.J."/>
            <person name="Tester M."/>
        </authorList>
    </citation>
    <scope>NUCLEOTIDE SEQUENCE [LARGE SCALE GENOMIC DNA]</scope>
    <source>
        <strain evidence="1">cv. PI 614886</strain>
    </source>
</reference>
<evidence type="ECO:0000313" key="1">
    <source>
        <dbReference type="EnsemblPlants" id="AUR62041469-RA:cds"/>
    </source>
</evidence>
<dbReference type="Gramene" id="AUR62041469-RA">
    <property type="protein sequence ID" value="AUR62041469-RA:cds"/>
    <property type="gene ID" value="AUR62041469"/>
</dbReference>
<keyword evidence="2" id="KW-1185">Reference proteome</keyword>
<dbReference type="Proteomes" id="UP000596660">
    <property type="component" value="Unplaced"/>
</dbReference>
<sequence length="97" mass="11292">MSLNKFAELGLADHMLEIIDPKLKFDDEERNMDLDDRRPGITNCVFDCITTMIMIGVRCSSELPQDRMDINDVISQLHAQRDHILLCGRRHRCQLIH</sequence>
<proteinExistence type="predicted"/>
<accession>A0A803N6W1</accession>